<dbReference type="GO" id="GO:0030244">
    <property type="term" value="P:cellulose biosynthetic process"/>
    <property type="evidence" value="ECO:0007669"/>
    <property type="project" value="InterPro"/>
</dbReference>
<reference evidence="10" key="1">
    <citation type="journal article" date="2021" name="Front. Plant Sci.">
        <title>Chromosome-Scale Genome Assembly for Chinese Sour Jujube and Insights Into Its Genome Evolution and Domestication Signature.</title>
        <authorList>
            <person name="Shen L.-Y."/>
            <person name="Luo H."/>
            <person name="Wang X.-L."/>
            <person name="Wang X.-M."/>
            <person name="Qiu X.-J."/>
            <person name="Liu H."/>
            <person name="Zhou S.-S."/>
            <person name="Jia K.-H."/>
            <person name="Nie S."/>
            <person name="Bao Y.-T."/>
            <person name="Zhang R.-G."/>
            <person name="Yun Q.-Z."/>
            <person name="Chai Y.-H."/>
            <person name="Lu J.-Y."/>
            <person name="Li Y."/>
            <person name="Zhao S.-W."/>
            <person name="Mao J.-F."/>
            <person name="Jia S.-G."/>
            <person name="Mao Y.-M."/>
        </authorList>
    </citation>
    <scope>NUCLEOTIDE SEQUENCE</scope>
    <source>
        <strain evidence="10">AT0</strain>
        <tissue evidence="10">Leaf</tissue>
    </source>
</reference>
<evidence type="ECO:0000259" key="9">
    <source>
        <dbReference type="Pfam" id="PF13456"/>
    </source>
</evidence>
<feature type="binding site" evidence="8">
    <location>
        <position position="329"/>
    </location>
    <ligand>
        <name>UDP-alpha-D-glucose</name>
        <dbReference type="ChEBI" id="CHEBI:58885"/>
    </ligand>
</feature>
<keyword evidence="5" id="KW-1133">Transmembrane helix</keyword>
<dbReference type="InterPro" id="IPR005150">
    <property type="entry name" value="Cellulose_synth"/>
</dbReference>
<proteinExistence type="predicted"/>
<keyword evidence="7" id="KW-0961">Cell wall biogenesis/degradation</keyword>
<evidence type="ECO:0000256" key="7">
    <source>
        <dbReference type="ARBA" id="ARBA00023316"/>
    </source>
</evidence>
<evidence type="ECO:0000256" key="3">
    <source>
        <dbReference type="ARBA" id="ARBA00022679"/>
    </source>
</evidence>
<protein>
    <recommendedName>
        <fullName evidence="9">RNase H type-1 domain-containing protein</fullName>
    </recommendedName>
</protein>
<organism evidence="10 11">
    <name type="scientific">Ziziphus jujuba var. spinosa</name>
    <dbReference type="NCBI Taxonomy" id="714518"/>
    <lineage>
        <taxon>Eukaryota</taxon>
        <taxon>Viridiplantae</taxon>
        <taxon>Streptophyta</taxon>
        <taxon>Embryophyta</taxon>
        <taxon>Tracheophyta</taxon>
        <taxon>Spermatophyta</taxon>
        <taxon>Magnoliopsida</taxon>
        <taxon>eudicotyledons</taxon>
        <taxon>Gunneridae</taxon>
        <taxon>Pentapetalae</taxon>
        <taxon>rosids</taxon>
        <taxon>fabids</taxon>
        <taxon>Rosales</taxon>
        <taxon>Rhamnaceae</taxon>
        <taxon>Paliureae</taxon>
        <taxon>Ziziphus</taxon>
    </lineage>
</organism>
<evidence type="ECO:0000256" key="2">
    <source>
        <dbReference type="ARBA" id="ARBA00022676"/>
    </source>
</evidence>
<feature type="binding site" evidence="8">
    <location>
        <position position="358"/>
    </location>
    <ligand>
        <name>UDP-alpha-D-glucose</name>
        <dbReference type="ChEBI" id="CHEBI:58885"/>
    </ligand>
</feature>
<dbReference type="GO" id="GO:0071555">
    <property type="term" value="P:cell wall organization"/>
    <property type="evidence" value="ECO:0007669"/>
    <property type="project" value="UniProtKB-KW"/>
</dbReference>
<dbReference type="PANTHER" id="PTHR13301">
    <property type="entry name" value="X-BOX TRANSCRIPTION FACTOR-RELATED"/>
    <property type="match status" value="1"/>
</dbReference>
<dbReference type="Pfam" id="PF03552">
    <property type="entry name" value="Cellulose_synt"/>
    <property type="match status" value="3"/>
</dbReference>
<dbReference type="EMBL" id="JAEACU010000004">
    <property type="protein sequence ID" value="KAH7533087.1"/>
    <property type="molecule type" value="Genomic_DNA"/>
</dbReference>
<dbReference type="AlphaFoldDB" id="A0A978VJ18"/>
<keyword evidence="2" id="KW-0328">Glycosyltransferase</keyword>
<evidence type="ECO:0000256" key="5">
    <source>
        <dbReference type="ARBA" id="ARBA00022989"/>
    </source>
</evidence>
<comment type="subcellular location">
    <subcellularLocation>
        <location evidence="1">Endomembrane system</location>
    </subcellularLocation>
</comment>
<evidence type="ECO:0000256" key="4">
    <source>
        <dbReference type="ARBA" id="ARBA00022692"/>
    </source>
</evidence>
<keyword evidence="6" id="KW-0472">Membrane</keyword>
<comment type="caution">
    <text evidence="10">The sequence shown here is derived from an EMBL/GenBank/DDBJ whole genome shotgun (WGS) entry which is preliminary data.</text>
</comment>
<keyword evidence="3" id="KW-0808">Transferase</keyword>
<dbReference type="Proteomes" id="UP000813462">
    <property type="component" value="Unassembled WGS sequence"/>
</dbReference>
<evidence type="ECO:0000256" key="6">
    <source>
        <dbReference type="ARBA" id="ARBA00023136"/>
    </source>
</evidence>
<name>A0A978VJ18_ZIZJJ</name>
<accession>A0A978VJ18</accession>
<dbReference type="GO" id="GO:0016020">
    <property type="term" value="C:membrane"/>
    <property type="evidence" value="ECO:0007669"/>
    <property type="project" value="InterPro"/>
</dbReference>
<evidence type="ECO:0000256" key="1">
    <source>
        <dbReference type="ARBA" id="ARBA00004308"/>
    </source>
</evidence>
<dbReference type="InterPro" id="IPR002156">
    <property type="entry name" value="RNaseH_domain"/>
</dbReference>
<sequence length="476" mass="52633">MGFSSSKVIKLNYDASIKNGLAALGIVARNSQGEIVGHGVSCIHLDIVEVAEILAMKLALKVAMMKGWSHVLCEADALSCHSRSSNYVAHPLARALNADFNSFDCYHLLQELSSSVLKDNSRMSGWMYGSITEEAVTGMKIHSQGWNSLMDLLEPPASFGSASLDGPIVTVQRKRWATGLLEAFSSRRNPVFLTPNRKLKLRQCLAYTWILSWTFSSFPELVYTSFLYTRISYPAYLPQLSETQTQSFAARKCGTHVLSTSLLIVLSIFLTMVSPGSSPSSAIVGTPSFGFSGSTSDGLPSITKHTHNSSSKDLPRIDLFVTTTDPMLEPSITTVNTVLSLMAVDYPADKLACYVSDDGCFPITLYSLTEAAKFASFWIPFCKKYNLQEEYEKLREKIEDAVHGKVPIDLSGDYAVFADTQKNNHPAIIKIIVENKERLSNGLPHLIYVCREKRPNYQHHYKAGAVNVLLAYKLIQ</sequence>
<gene>
    <name evidence="10" type="ORF">FEM48_Zijuj04G0093100</name>
</gene>
<dbReference type="GO" id="GO:0016760">
    <property type="term" value="F:cellulose synthase (UDP-forming) activity"/>
    <property type="evidence" value="ECO:0007669"/>
    <property type="project" value="InterPro"/>
</dbReference>
<dbReference type="Pfam" id="PF13456">
    <property type="entry name" value="RVT_3"/>
    <property type="match status" value="1"/>
</dbReference>
<evidence type="ECO:0000256" key="8">
    <source>
        <dbReference type="PIRSR" id="PIRSR605150-2"/>
    </source>
</evidence>
<evidence type="ECO:0000313" key="10">
    <source>
        <dbReference type="EMBL" id="KAH7533087.1"/>
    </source>
</evidence>
<feature type="domain" description="RNase H type-1" evidence="9">
    <location>
        <begin position="12"/>
        <end position="78"/>
    </location>
</feature>
<dbReference type="GO" id="GO:0012505">
    <property type="term" value="C:endomembrane system"/>
    <property type="evidence" value="ECO:0007669"/>
    <property type="project" value="UniProtKB-SubCell"/>
</dbReference>
<dbReference type="GO" id="GO:0003676">
    <property type="term" value="F:nucleic acid binding"/>
    <property type="evidence" value="ECO:0007669"/>
    <property type="project" value="InterPro"/>
</dbReference>
<keyword evidence="4" id="KW-0812">Transmembrane</keyword>
<evidence type="ECO:0000313" key="11">
    <source>
        <dbReference type="Proteomes" id="UP000813462"/>
    </source>
</evidence>
<dbReference type="GO" id="GO:0004523">
    <property type="term" value="F:RNA-DNA hybrid ribonuclease activity"/>
    <property type="evidence" value="ECO:0007669"/>
    <property type="project" value="InterPro"/>
</dbReference>